<reference evidence="2" key="2">
    <citation type="submission" date="2015-01" db="EMBL/GenBank/DDBJ databases">
        <title>Evolutionary Origins and Diversification of the Mycorrhizal Mutualists.</title>
        <authorList>
            <consortium name="DOE Joint Genome Institute"/>
            <consortium name="Mycorrhizal Genomics Consortium"/>
            <person name="Kohler A."/>
            <person name="Kuo A."/>
            <person name="Nagy L.G."/>
            <person name="Floudas D."/>
            <person name="Copeland A."/>
            <person name="Barry K.W."/>
            <person name="Cichocki N."/>
            <person name="Veneault-Fourrey C."/>
            <person name="LaButti K."/>
            <person name="Lindquist E.A."/>
            <person name="Lipzen A."/>
            <person name="Lundell T."/>
            <person name="Morin E."/>
            <person name="Murat C."/>
            <person name="Riley R."/>
            <person name="Ohm R."/>
            <person name="Sun H."/>
            <person name="Tunlid A."/>
            <person name="Henrissat B."/>
            <person name="Grigoriev I.V."/>
            <person name="Hibbett D.S."/>
            <person name="Martin F."/>
        </authorList>
    </citation>
    <scope>NUCLEOTIDE SEQUENCE [LARGE SCALE GENOMIC DNA]</scope>
    <source>
        <strain evidence="2">441</strain>
    </source>
</reference>
<dbReference type="OrthoDB" id="2641874at2759"/>
<name>A0A0C9ZWS6_9AGAM</name>
<sequence length="127" mass="14622">MAGNRRYIPEAVKQQWVTMSAQMNSRRIAQLTGSSRRTVNRVLRLSRLTGSVVRRSLEGGRPRLLTMHDVAFLVACVERTPDIFLSELQSELREARYVEVSQITIERTLQRHGYTHKRVSTLIGFSH</sequence>
<protein>
    <recommendedName>
        <fullName evidence="3">Transposase Tc1-like domain-containing protein</fullName>
    </recommendedName>
</protein>
<dbReference type="Proteomes" id="UP000054018">
    <property type="component" value="Unassembled WGS sequence"/>
</dbReference>
<dbReference type="AlphaFoldDB" id="A0A0C9ZWS6"/>
<dbReference type="InterPro" id="IPR009057">
    <property type="entry name" value="Homeodomain-like_sf"/>
</dbReference>
<proteinExistence type="predicted"/>
<dbReference type="HOGENOM" id="CLU_056788_9_0_1"/>
<gene>
    <name evidence="1" type="ORF">PISMIDRAFT_99250</name>
</gene>
<evidence type="ECO:0008006" key="3">
    <source>
        <dbReference type="Google" id="ProtNLM"/>
    </source>
</evidence>
<dbReference type="STRING" id="765257.A0A0C9ZWS6"/>
<evidence type="ECO:0000313" key="1">
    <source>
        <dbReference type="EMBL" id="KIK24108.1"/>
    </source>
</evidence>
<evidence type="ECO:0000313" key="2">
    <source>
        <dbReference type="Proteomes" id="UP000054018"/>
    </source>
</evidence>
<dbReference type="SUPFAM" id="SSF46689">
    <property type="entry name" value="Homeodomain-like"/>
    <property type="match status" value="1"/>
</dbReference>
<keyword evidence="2" id="KW-1185">Reference proteome</keyword>
<dbReference type="EMBL" id="KN833720">
    <property type="protein sequence ID" value="KIK24108.1"/>
    <property type="molecule type" value="Genomic_DNA"/>
</dbReference>
<reference evidence="1 2" key="1">
    <citation type="submission" date="2014-04" db="EMBL/GenBank/DDBJ databases">
        <authorList>
            <consortium name="DOE Joint Genome Institute"/>
            <person name="Kuo A."/>
            <person name="Kohler A."/>
            <person name="Costa M.D."/>
            <person name="Nagy L.G."/>
            <person name="Floudas D."/>
            <person name="Copeland A."/>
            <person name="Barry K.W."/>
            <person name="Cichocki N."/>
            <person name="Veneault-Fourrey C."/>
            <person name="LaButti K."/>
            <person name="Lindquist E.A."/>
            <person name="Lipzen A."/>
            <person name="Lundell T."/>
            <person name="Morin E."/>
            <person name="Murat C."/>
            <person name="Sun H."/>
            <person name="Tunlid A."/>
            <person name="Henrissat B."/>
            <person name="Grigoriev I.V."/>
            <person name="Hibbett D.S."/>
            <person name="Martin F."/>
            <person name="Nordberg H.P."/>
            <person name="Cantor M.N."/>
            <person name="Hua S.X."/>
        </authorList>
    </citation>
    <scope>NUCLEOTIDE SEQUENCE [LARGE SCALE GENOMIC DNA]</scope>
    <source>
        <strain evidence="1 2">441</strain>
    </source>
</reference>
<organism evidence="1 2">
    <name type="scientific">Pisolithus microcarpus 441</name>
    <dbReference type="NCBI Taxonomy" id="765257"/>
    <lineage>
        <taxon>Eukaryota</taxon>
        <taxon>Fungi</taxon>
        <taxon>Dikarya</taxon>
        <taxon>Basidiomycota</taxon>
        <taxon>Agaricomycotina</taxon>
        <taxon>Agaricomycetes</taxon>
        <taxon>Agaricomycetidae</taxon>
        <taxon>Boletales</taxon>
        <taxon>Sclerodermatineae</taxon>
        <taxon>Pisolithaceae</taxon>
        <taxon>Pisolithus</taxon>
    </lineage>
</organism>
<accession>A0A0C9ZWS6</accession>